<evidence type="ECO:0000313" key="14">
    <source>
        <dbReference type="Proteomes" id="UP000246073"/>
    </source>
</evidence>
<feature type="region of interest" description="Disordered" evidence="10">
    <location>
        <begin position="381"/>
        <end position="403"/>
    </location>
</feature>
<dbReference type="InterPro" id="IPR051045">
    <property type="entry name" value="TonB-dependent_transducer"/>
</dbReference>
<feature type="region of interest" description="Disordered" evidence="10">
    <location>
        <begin position="173"/>
        <end position="219"/>
    </location>
</feature>
<dbReference type="SUPFAM" id="SSF46785">
    <property type="entry name" value="Winged helix' DNA-binding domain"/>
    <property type="match status" value="1"/>
</dbReference>
<dbReference type="Proteomes" id="UP000246073">
    <property type="component" value="Unassembled WGS sequence"/>
</dbReference>
<dbReference type="EMBL" id="OOFM01000003">
    <property type="protein sequence ID" value="SPL62563.1"/>
    <property type="molecule type" value="Genomic_DNA"/>
</dbReference>
<proteinExistence type="inferred from homology"/>
<comment type="subcellular location">
    <subcellularLocation>
        <location evidence="1">Cell inner membrane</location>
        <topology evidence="1">Single-pass membrane protein</topology>
        <orientation evidence="1">Periplasmic side</orientation>
    </subcellularLocation>
</comment>
<keyword evidence="9 11" id="KW-0472">Membrane</keyword>
<keyword evidence="4" id="KW-1003">Cell membrane</keyword>
<dbReference type="GO" id="GO:0098797">
    <property type="term" value="C:plasma membrane protein complex"/>
    <property type="evidence" value="ECO:0007669"/>
    <property type="project" value="TreeGrafter"/>
</dbReference>
<evidence type="ECO:0000256" key="4">
    <source>
        <dbReference type="ARBA" id="ARBA00022475"/>
    </source>
</evidence>
<protein>
    <submittedName>
        <fullName evidence="13">Ferric siderophore transport system, periplasmic binding protein TonB</fullName>
    </submittedName>
</protein>
<evidence type="ECO:0000256" key="8">
    <source>
        <dbReference type="ARBA" id="ARBA00022989"/>
    </source>
</evidence>
<dbReference type="GO" id="GO:0031992">
    <property type="term" value="F:energy transducer activity"/>
    <property type="evidence" value="ECO:0007669"/>
    <property type="project" value="TreeGrafter"/>
</dbReference>
<evidence type="ECO:0000256" key="7">
    <source>
        <dbReference type="ARBA" id="ARBA00022927"/>
    </source>
</evidence>
<feature type="domain" description="TonB C-terminal" evidence="12">
    <location>
        <begin position="308"/>
        <end position="403"/>
    </location>
</feature>
<evidence type="ECO:0000256" key="3">
    <source>
        <dbReference type="ARBA" id="ARBA00022448"/>
    </source>
</evidence>
<dbReference type="InterPro" id="IPR000944">
    <property type="entry name" value="Tscrpt_reg_Rrf2"/>
</dbReference>
<name>A0A2P9HEN7_9HYPH</name>
<evidence type="ECO:0000256" key="10">
    <source>
        <dbReference type="SAM" id="MobiDB-lite"/>
    </source>
</evidence>
<dbReference type="RefSeq" id="WP_342210481.1">
    <property type="nucleotide sequence ID" value="NZ_OOFM01000003.1"/>
</dbReference>
<dbReference type="NCBIfam" id="TIGR01352">
    <property type="entry name" value="tonB_Cterm"/>
    <property type="match status" value="1"/>
</dbReference>
<dbReference type="Gene3D" id="1.10.10.10">
    <property type="entry name" value="Winged helix-like DNA-binding domain superfamily/Winged helix DNA-binding domain"/>
    <property type="match status" value="1"/>
</dbReference>
<feature type="compositionally biased region" description="Basic and acidic residues" evidence="10">
    <location>
        <begin position="243"/>
        <end position="271"/>
    </location>
</feature>
<dbReference type="AlphaFoldDB" id="A0A2P9HEN7"/>
<dbReference type="InterPro" id="IPR036390">
    <property type="entry name" value="WH_DNA-bd_sf"/>
</dbReference>
<dbReference type="PROSITE" id="PS52015">
    <property type="entry name" value="TONB_CTD"/>
    <property type="match status" value="1"/>
</dbReference>
<keyword evidence="6 11" id="KW-0812">Transmembrane</keyword>
<feature type="compositionally biased region" description="Polar residues" evidence="10">
    <location>
        <begin position="275"/>
        <end position="285"/>
    </location>
</feature>
<feature type="compositionally biased region" description="Basic and acidic residues" evidence="10">
    <location>
        <begin position="173"/>
        <end position="182"/>
    </location>
</feature>
<dbReference type="PANTHER" id="PTHR33446">
    <property type="entry name" value="PROTEIN TONB-RELATED"/>
    <property type="match status" value="1"/>
</dbReference>
<dbReference type="Pfam" id="PF03544">
    <property type="entry name" value="TonB_C"/>
    <property type="match status" value="1"/>
</dbReference>
<accession>A0A2P9HEN7</accession>
<dbReference type="GO" id="GO:0015031">
    <property type="term" value="P:protein transport"/>
    <property type="evidence" value="ECO:0007669"/>
    <property type="project" value="UniProtKB-KW"/>
</dbReference>
<evidence type="ECO:0000259" key="12">
    <source>
        <dbReference type="PROSITE" id="PS52015"/>
    </source>
</evidence>
<evidence type="ECO:0000256" key="6">
    <source>
        <dbReference type="ARBA" id="ARBA00022692"/>
    </source>
</evidence>
<sequence length="403" mass="44368">MRLTRQTEIAIDILFACAQLRNSIILTADAARKAHTSKDHATHIVRLLMRSGFLFAERGRYGGIGLAIPVEEIPLDVLRHVQPDLVRFAGNGDGDNGRWTGMFSRSEVVLWLIAGLAVFLAHGGIWLWLTREPPIEVADNAPPPAIMIELAPEPEVIETETNEITEQAENALEAKSEAKEPVEEPQEEAEQPVPEEVQPEEPKEEIAETEPQITPEPEIDPVEQEIVTQMENVEVPIPVFRPKPPEKEKPVEKPKPKKQDVVQKPKRDKPALKSKASTQASAQVTQSNRSAANQNAAAMGFGSVSPAKWQSRLMAHLERRKRYPSGARSRREEGTAYVRFRNDDAGNVLSASLARSSGFPELDNAVVESCLSCLAGASAPSRCQQDHYSPGALYRQVSGPPIS</sequence>
<dbReference type="GO" id="GO:0055085">
    <property type="term" value="P:transmembrane transport"/>
    <property type="evidence" value="ECO:0007669"/>
    <property type="project" value="InterPro"/>
</dbReference>
<evidence type="ECO:0000256" key="1">
    <source>
        <dbReference type="ARBA" id="ARBA00004383"/>
    </source>
</evidence>
<feature type="compositionally biased region" description="Low complexity" evidence="10">
    <location>
        <begin position="286"/>
        <end position="298"/>
    </location>
</feature>
<keyword evidence="3" id="KW-0813">Transport</keyword>
<dbReference type="Pfam" id="PF02082">
    <property type="entry name" value="Rrf2"/>
    <property type="match status" value="1"/>
</dbReference>
<dbReference type="PANTHER" id="PTHR33446:SF2">
    <property type="entry name" value="PROTEIN TONB"/>
    <property type="match status" value="1"/>
</dbReference>
<dbReference type="InterPro" id="IPR006260">
    <property type="entry name" value="TonB/TolA_C"/>
</dbReference>
<evidence type="ECO:0000256" key="2">
    <source>
        <dbReference type="ARBA" id="ARBA00006555"/>
    </source>
</evidence>
<evidence type="ECO:0000256" key="11">
    <source>
        <dbReference type="SAM" id="Phobius"/>
    </source>
</evidence>
<feature type="region of interest" description="Disordered" evidence="10">
    <location>
        <begin position="233"/>
        <end position="299"/>
    </location>
</feature>
<dbReference type="InterPro" id="IPR037682">
    <property type="entry name" value="TonB_C"/>
</dbReference>
<keyword evidence="7" id="KW-0653">Protein transport</keyword>
<keyword evidence="5" id="KW-0997">Cell inner membrane</keyword>
<comment type="similarity">
    <text evidence="2">Belongs to the TonB family.</text>
</comment>
<gene>
    <name evidence="13" type="ORF">OHAE_5170</name>
</gene>
<dbReference type="Gene3D" id="3.30.1150.10">
    <property type="match status" value="1"/>
</dbReference>
<feature type="transmembrane region" description="Helical" evidence="11">
    <location>
        <begin position="108"/>
        <end position="129"/>
    </location>
</feature>
<evidence type="ECO:0000256" key="5">
    <source>
        <dbReference type="ARBA" id="ARBA00022519"/>
    </source>
</evidence>
<dbReference type="InterPro" id="IPR036388">
    <property type="entry name" value="WH-like_DNA-bd_sf"/>
</dbReference>
<evidence type="ECO:0000256" key="9">
    <source>
        <dbReference type="ARBA" id="ARBA00023136"/>
    </source>
</evidence>
<organism evidence="13 14">
    <name type="scientific">Ochrobactrum soli</name>
    <dbReference type="NCBI Taxonomy" id="2448455"/>
    <lineage>
        <taxon>Bacteria</taxon>
        <taxon>Pseudomonadati</taxon>
        <taxon>Pseudomonadota</taxon>
        <taxon>Alphaproteobacteria</taxon>
        <taxon>Hyphomicrobiales</taxon>
        <taxon>Brucellaceae</taxon>
        <taxon>Brucella/Ochrobactrum group</taxon>
        <taxon>Ochrobactrum</taxon>
    </lineage>
</organism>
<dbReference type="SUPFAM" id="SSF74653">
    <property type="entry name" value="TolA/TonB C-terminal domain"/>
    <property type="match status" value="1"/>
</dbReference>
<reference evidence="14" key="1">
    <citation type="submission" date="2017-12" db="EMBL/GenBank/DDBJ databases">
        <authorList>
            <person name="Diaz M."/>
        </authorList>
    </citation>
    <scope>NUCLEOTIDE SEQUENCE [LARGE SCALE GENOMIC DNA]</scope>
    <source>
        <strain evidence="14">FI11154</strain>
    </source>
</reference>
<evidence type="ECO:0000313" key="13">
    <source>
        <dbReference type="EMBL" id="SPL62563.1"/>
    </source>
</evidence>
<keyword evidence="8 11" id="KW-1133">Transmembrane helix</keyword>